<feature type="domain" description="DUF6752" evidence="2">
    <location>
        <begin position="28"/>
        <end position="82"/>
    </location>
</feature>
<dbReference type="InterPro" id="IPR046640">
    <property type="entry name" value="DUF6752"/>
</dbReference>
<evidence type="ECO:0000313" key="3">
    <source>
        <dbReference type="EMBL" id="MDP9824146.1"/>
    </source>
</evidence>
<feature type="coiled-coil region" evidence="1">
    <location>
        <begin position="18"/>
        <end position="55"/>
    </location>
</feature>
<evidence type="ECO:0000313" key="4">
    <source>
        <dbReference type="Proteomes" id="UP001240447"/>
    </source>
</evidence>
<comment type="caution">
    <text evidence="3">The sequence shown here is derived from an EMBL/GenBank/DDBJ whole genome shotgun (WGS) entry which is preliminary data.</text>
</comment>
<keyword evidence="4" id="KW-1185">Reference proteome</keyword>
<gene>
    <name evidence="3" type="ORF">J2S59_003955</name>
</gene>
<proteinExistence type="predicted"/>
<keyword evidence="1" id="KW-0175">Coiled coil</keyword>
<dbReference type="Proteomes" id="UP001240447">
    <property type="component" value="Unassembled WGS sequence"/>
</dbReference>
<protein>
    <recommendedName>
        <fullName evidence="2">DUF6752 domain-containing protein</fullName>
    </recommendedName>
</protein>
<name>A0ABT9NV10_9ACTN</name>
<organism evidence="3 4">
    <name type="scientific">Nocardioides massiliensis</name>
    <dbReference type="NCBI Taxonomy" id="1325935"/>
    <lineage>
        <taxon>Bacteria</taxon>
        <taxon>Bacillati</taxon>
        <taxon>Actinomycetota</taxon>
        <taxon>Actinomycetes</taxon>
        <taxon>Propionibacteriales</taxon>
        <taxon>Nocardioidaceae</taxon>
        <taxon>Nocardioides</taxon>
    </lineage>
</organism>
<evidence type="ECO:0000259" key="2">
    <source>
        <dbReference type="Pfam" id="PF20537"/>
    </source>
</evidence>
<reference evidence="3 4" key="1">
    <citation type="submission" date="2023-07" db="EMBL/GenBank/DDBJ databases">
        <title>Sequencing the genomes of 1000 actinobacteria strains.</title>
        <authorList>
            <person name="Klenk H.-P."/>
        </authorList>
    </citation>
    <scope>NUCLEOTIDE SEQUENCE [LARGE SCALE GENOMIC DNA]</scope>
    <source>
        <strain evidence="3 4">GD13</strain>
    </source>
</reference>
<accession>A0ABT9NV10</accession>
<evidence type="ECO:0000256" key="1">
    <source>
        <dbReference type="SAM" id="Coils"/>
    </source>
</evidence>
<dbReference type="EMBL" id="JAUSQM010000001">
    <property type="protein sequence ID" value="MDP9824146.1"/>
    <property type="molecule type" value="Genomic_DNA"/>
</dbReference>
<sequence>MNERVKHSGGGIVRRIKQAAWGREVDDLRARVEELEAEVQECRKLNLRIAELTDVVTELLVPVVQQDPERAQALLADYTKSLG</sequence>
<dbReference type="Pfam" id="PF20537">
    <property type="entry name" value="DUF6752"/>
    <property type="match status" value="1"/>
</dbReference>
<dbReference type="RefSeq" id="WP_246360432.1">
    <property type="nucleotide sequence ID" value="NZ_CCXJ01000508.1"/>
</dbReference>